<dbReference type="Gene3D" id="2.40.128.20">
    <property type="match status" value="1"/>
</dbReference>
<proteinExistence type="evidence at transcript level"/>
<organism evidence="2">
    <name type="scientific">Ixodes ricinus</name>
    <name type="common">Common tick</name>
    <name type="synonym">Acarus ricinus</name>
    <dbReference type="NCBI Taxonomy" id="34613"/>
    <lineage>
        <taxon>Eukaryota</taxon>
        <taxon>Metazoa</taxon>
        <taxon>Ecdysozoa</taxon>
        <taxon>Arthropoda</taxon>
        <taxon>Chelicerata</taxon>
        <taxon>Arachnida</taxon>
        <taxon>Acari</taxon>
        <taxon>Parasitiformes</taxon>
        <taxon>Ixodida</taxon>
        <taxon>Ixodoidea</taxon>
        <taxon>Ixodidae</taxon>
        <taxon>Ixodinae</taxon>
        <taxon>Ixodes</taxon>
    </lineage>
</organism>
<sequence length="207" mass="24026">MKTIFRVALITSCAFASCKTEDKCNCYPEAILESTTDILDYRDAWKFLTSKEELYLLSRPSWVPADGKQCITSKLISAEFPEINRSLEYTDPFLNNDNRKRKEIKITVQQKPHSRSKSTYFTAEGLPSMGKKFPIVYSDTRCLIYQMPKPNAHGERTQCALWAKKDYKDRPLTYCKYILNFFCGINHYTQYNPAAHKDACEKLIRKA</sequence>
<dbReference type="PROSITE" id="PS51257">
    <property type="entry name" value="PROKAR_LIPOPROTEIN"/>
    <property type="match status" value="1"/>
</dbReference>
<dbReference type="SUPFAM" id="SSF50814">
    <property type="entry name" value="Lipocalins"/>
    <property type="match status" value="1"/>
</dbReference>
<name>A0A0K8R9V4_IXORI</name>
<keyword evidence="1" id="KW-0732">Signal</keyword>
<protein>
    <submittedName>
        <fullName evidence="2">Putative salivary lipocalin</fullName>
    </submittedName>
</protein>
<evidence type="ECO:0000256" key="1">
    <source>
        <dbReference type="SAM" id="SignalP"/>
    </source>
</evidence>
<reference evidence="2" key="1">
    <citation type="submission" date="2012-12" db="EMBL/GenBank/DDBJ databases">
        <title>Identification and characterization of a phenylalanine ammonia-lyase gene family in Isatis indigotica Fort.</title>
        <authorList>
            <person name="Liu Q."/>
            <person name="Chen J."/>
            <person name="Zhou X."/>
            <person name="Di P."/>
            <person name="Xiao Y."/>
            <person name="Xuan H."/>
            <person name="Zhang L."/>
            <person name="Chen W."/>
        </authorList>
    </citation>
    <scope>NUCLEOTIDE SEQUENCE</scope>
    <source>
        <tissue evidence="2">Salivary gland</tissue>
    </source>
</reference>
<dbReference type="EMBL" id="GADI01006564">
    <property type="protein sequence ID" value="JAA67244.1"/>
    <property type="molecule type" value="mRNA"/>
</dbReference>
<accession>A0A0K8R9V4</accession>
<dbReference type="InterPro" id="IPR002970">
    <property type="entry name" value="Tick_his-bd"/>
</dbReference>
<feature type="chain" id="PRO_5005516470" evidence="1">
    <location>
        <begin position="21"/>
        <end position="207"/>
    </location>
</feature>
<dbReference type="AlphaFoldDB" id="A0A0K8R9V4"/>
<evidence type="ECO:0000313" key="2">
    <source>
        <dbReference type="EMBL" id="JAA67244.1"/>
    </source>
</evidence>
<dbReference type="GO" id="GO:0030682">
    <property type="term" value="P:symbiont-mediated perturbation of host defenses"/>
    <property type="evidence" value="ECO:0007669"/>
    <property type="project" value="InterPro"/>
</dbReference>
<dbReference type="Pfam" id="PF02098">
    <property type="entry name" value="His_binding"/>
    <property type="match status" value="1"/>
</dbReference>
<dbReference type="GO" id="GO:0043176">
    <property type="term" value="F:amine binding"/>
    <property type="evidence" value="ECO:0007669"/>
    <property type="project" value="InterPro"/>
</dbReference>
<dbReference type="InterPro" id="IPR012674">
    <property type="entry name" value="Calycin"/>
</dbReference>
<feature type="signal peptide" evidence="1">
    <location>
        <begin position="1"/>
        <end position="20"/>
    </location>
</feature>